<sequence length="199" mass="20893">MIDDSRTRPTPVRLSPPPLSRKRYPVHKWRTPLILTVVTCIVVLGGWWGWRAFMHPEANVPPCVSQSASQLSTSQVQLRVINAGTVRGRANEVAGIMRAQGFVIASTGNASPSPSSQATPAPGVTVPVTIVGTSTEDPEVQLVAGFFPGATVTADGRPDHRVDVIVSDTSAMPLQSAERTVPIPNGVICLPAGAASTGN</sequence>
<dbReference type="Proteomes" id="UP000250080">
    <property type="component" value="Chromosome I"/>
</dbReference>
<keyword evidence="2" id="KW-0812">Transmembrane</keyword>
<feature type="transmembrane region" description="Helical" evidence="2">
    <location>
        <begin position="31"/>
        <end position="50"/>
    </location>
</feature>
<evidence type="ECO:0000256" key="2">
    <source>
        <dbReference type="SAM" id="Phobius"/>
    </source>
</evidence>
<dbReference type="GeneID" id="61221446"/>
<dbReference type="EMBL" id="LT618793">
    <property type="protein sequence ID" value="SCQ75010.1"/>
    <property type="molecule type" value="Genomic_DNA"/>
</dbReference>
<evidence type="ECO:0000313" key="5">
    <source>
        <dbReference type="EMBL" id="SCQ75010.1"/>
    </source>
</evidence>
<keyword evidence="2" id="KW-1133">Transmembrane helix</keyword>
<gene>
    <name evidence="4" type="ORF">PFR_JS10_282</name>
    <name evidence="5" type="ORF">PFR_JS23_337</name>
</gene>
<keyword evidence="2" id="KW-0472">Membrane</keyword>
<feature type="domain" description="LytR/CpsA/Psr regulator C-terminal" evidence="3">
    <location>
        <begin position="75"/>
        <end position="167"/>
    </location>
</feature>
<feature type="region of interest" description="Disordered" evidence="1">
    <location>
        <begin position="1"/>
        <end position="21"/>
    </location>
</feature>
<evidence type="ECO:0000313" key="6">
    <source>
        <dbReference type="Proteomes" id="UP000250080"/>
    </source>
</evidence>
<accession>A0A2C8AC14</accession>
<evidence type="ECO:0000259" key="3">
    <source>
        <dbReference type="Pfam" id="PF13399"/>
    </source>
</evidence>
<dbReference type="OrthoDB" id="3727388at2"/>
<dbReference type="Gene3D" id="3.30.70.2390">
    <property type="match status" value="1"/>
</dbReference>
<evidence type="ECO:0000313" key="4">
    <source>
        <dbReference type="EMBL" id="SBN37925.1"/>
    </source>
</evidence>
<protein>
    <recommendedName>
        <fullName evidence="3">LytR/CpsA/Psr regulator C-terminal domain-containing protein</fullName>
    </recommendedName>
</protein>
<dbReference type="AlphaFoldDB" id="A0A2C8AC14"/>
<dbReference type="RefSeq" id="WP_080516139.1">
    <property type="nucleotide sequence ID" value="NZ_CCYN01000015.1"/>
</dbReference>
<reference evidence="5 6" key="2">
    <citation type="submission" date="2016-09" db="EMBL/GenBank/DDBJ databases">
        <authorList>
            <person name="Laine KS P."/>
        </authorList>
    </citation>
    <scope>NUCLEOTIDE SEQUENCE [LARGE SCALE GENOMIC DNA]</scope>
    <source>
        <strain evidence="5">PFRJS-23</strain>
    </source>
</reference>
<proteinExistence type="predicted"/>
<organism evidence="4">
    <name type="scientific">Propionibacterium freudenreichii</name>
    <dbReference type="NCBI Taxonomy" id="1744"/>
    <lineage>
        <taxon>Bacteria</taxon>
        <taxon>Bacillati</taxon>
        <taxon>Actinomycetota</taxon>
        <taxon>Actinomycetes</taxon>
        <taxon>Propionibacteriales</taxon>
        <taxon>Propionibacteriaceae</taxon>
        <taxon>Propionibacterium</taxon>
    </lineage>
</organism>
<name>A0A2C8AC14_9ACTN</name>
<dbReference type="InterPro" id="IPR027381">
    <property type="entry name" value="LytR/CpsA/Psr_C"/>
</dbReference>
<reference evidence="4" key="1">
    <citation type="submission" date="2016-05" db="EMBL/GenBank/DDBJ databases">
        <authorList>
            <person name="Lavstsen T."/>
            <person name="Jespersen J.S."/>
        </authorList>
    </citation>
    <scope>NUCLEOTIDE SEQUENCE</scope>
    <source>
        <strain evidence="4">PFRJS10</strain>
    </source>
</reference>
<evidence type="ECO:0000256" key="1">
    <source>
        <dbReference type="SAM" id="MobiDB-lite"/>
    </source>
</evidence>
<dbReference type="EMBL" id="LT576035">
    <property type="protein sequence ID" value="SBN37925.1"/>
    <property type="molecule type" value="Genomic_DNA"/>
</dbReference>
<dbReference type="Pfam" id="PF13399">
    <property type="entry name" value="LytR_C"/>
    <property type="match status" value="1"/>
</dbReference>